<name>A0A6C0BRS6_9ZZZZ</name>
<dbReference type="GO" id="GO:0000030">
    <property type="term" value="F:mannosyltransferase activity"/>
    <property type="evidence" value="ECO:0007669"/>
    <property type="project" value="TreeGrafter"/>
</dbReference>
<proteinExistence type="predicted"/>
<organism evidence="2">
    <name type="scientific">viral metagenome</name>
    <dbReference type="NCBI Taxonomy" id="1070528"/>
    <lineage>
        <taxon>unclassified sequences</taxon>
        <taxon>metagenomes</taxon>
        <taxon>organismal metagenomes</taxon>
    </lineage>
</organism>
<evidence type="ECO:0008006" key="3">
    <source>
        <dbReference type="Google" id="ProtNLM"/>
    </source>
</evidence>
<dbReference type="Gene3D" id="3.90.550.20">
    <property type="match status" value="1"/>
</dbReference>
<evidence type="ECO:0000256" key="1">
    <source>
        <dbReference type="ARBA" id="ARBA00022679"/>
    </source>
</evidence>
<evidence type="ECO:0000313" key="2">
    <source>
        <dbReference type="EMBL" id="QHS95145.1"/>
    </source>
</evidence>
<dbReference type="EMBL" id="MN739241">
    <property type="protein sequence ID" value="QHS95145.1"/>
    <property type="molecule type" value="Genomic_DNA"/>
</dbReference>
<dbReference type="GO" id="GO:0051999">
    <property type="term" value="P:mannosyl-inositol phosphorylceramide biosynthetic process"/>
    <property type="evidence" value="ECO:0007669"/>
    <property type="project" value="TreeGrafter"/>
</dbReference>
<dbReference type="Pfam" id="PF04488">
    <property type="entry name" value="Gly_transf_sug"/>
    <property type="match status" value="1"/>
</dbReference>
<protein>
    <recommendedName>
        <fullName evidence="3">Glycosyltransferase</fullName>
    </recommendedName>
</protein>
<sequence length="434" mass="51074">MSFINDVFIPNYYNKLGIRRDTFLEIFKQLENKKEKNYCIIETGAARGGPNDMEGNGSSTYLFDKFVNFYDGFVISFELNKNTAKLVNSSTSKKTTVISKDSIEGINTLMDKTYFLDLLYLDSLDTKFDNDEESANHALNELKSGIFYLKNNSMIFIDDTPININYLPPWVKNDKERGQNPNYINSLKFPCGKGRKILEFIKDKKEFEIIKHEYQVLLKYNVSEVVPKTFHRTWTTKEIDYNIFKPICVESWKKYNNDYTFNLYDDNDNRNFILNYYPWFLKIYDSYEKNIMRVDAVRYFYLLYYGGIYVDLDFECFKSLDKYITKESHFITNYKDWVSNAIMISAPQQIIYKEIIVKALIPNCKNENVLFSTGPGMLSKFLLPKYSTYISSNGLSDKLFYPIKCNQPFNENYDKLDKDTVVCVHHFAGSWVNK</sequence>
<dbReference type="PANTHER" id="PTHR32385:SF15">
    <property type="entry name" value="INOSITOL PHOSPHOCERAMIDE MANNOSYLTRANSFERASE 1"/>
    <property type="match status" value="1"/>
</dbReference>
<dbReference type="PANTHER" id="PTHR32385">
    <property type="entry name" value="MANNOSYL PHOSPHORYLINOSITOL CERAMIDE SYNTHASE"/>
    <property type="match status" value="1"/>
</dbReference>
<dbReference type="InterPro" id="IPR051706">
    <property type="entry name" value="Glycosyltransferase_domain"/>
</dbReference>
<reference evidence="2" key="1">
    <citation type="journal article" date="2020" name="Nature">
        <title>Giant virus diversity and host interactions through global metagenomics.</title>
        <authorList>
            <person name="Schulz F."/>
            <person name="Roux S."/>
            <person name="Paez-Espino D."/>
            <person name="Jungbluth S."/>
            <person name="Walsh D.A."/>
            <person name="Denef V.J."/>
            <person name="McMahon K.D."/>
            <person name="Konstantinidis K.T."/>
            <person name="Eloe-Fadrosh E.A."/>
            <person name="Kyrpides N.C."/>
            <person name="Woyke T."/>
        </authorList>
    </citation>
    <scope>NUCLEOTIDE SEQUENCE</scope>
    <source>
        <strain evidence="2">GVMAG-M-3300018428-16</strain>
    </source>
</reference>
<dbReference type="GO" id="GO:0016020">
    <property type="term" value="C:membrane"/>
    <property type="evidence" value="ECO:0007669"/>
    <property type="project" value="GOC"/>
</dbReference>
<keyword evidence="1" id="KW-0808">Transferase</keyword>
<dbReference type="InterPro" id="IPR007577">
    <property type="entry name" value="GlycoTrfase_DXD_sugar-bd_CS"/>
</dbReference>
<dbReference type="AlphaFoldDB" id="A0A6C0BRS6"/>
<accession>A0A6C0BRS6</accession>
<dbReference type="InterPro" id="IPR029044">
    <property type="entry name" value="Nucleotide-diphossugar_trans"/>
</dbReference>
<dbReference type="SUPFAM" id="SSF53448">
    <property type="entry name" value="Nucleotide-diphospho-sugar transferases"/>
    <property type="match status" value="1"/>
</dbReference>